<accession>A0A2M9R6R5</accession>
<sequence>MLKSANHIKKLKNIILMFFVVFSLSPCPVKAVVFGAVNIDYSQPLNKFKVSGQLNSCQFSSQDNQQISVAEKAKFNRHKEPDYHVENPCYDGFCEVAFINYSTTFSGNDPPKYILYKRLKLDVA</sequence>
<dbReference type="Proteomes" id="UP000231960">
    <property type="component" value="Unassembled WGS sequence"/>
</dbReference>
<organism evidence="1 2">
    <name type="scientific">Avrilella dinanensis</name>
    <dbReference type="NCBI Taxonomy" id="2008672"/>
    <lineage>
        <taxon>Bacteria</taxon>
        <taxon>Pseudomonadati</taxon>
        <taxon>Bacteroidota</taxon>
        <taxon>Flavobacteriia</taxon>
        <taxon>Flavobacteriales</taxon>
        <taxon>Flavobacteriaceae</taxon>
        <taxon>Avrilella</taxon>
    </lineage>
</organism>
<reference evidence="1 2" key="1">
    <citation type="submission" date="2017-06" db="EMBL/GenBank/DDBJ databases">
        <title>Description of Avrilella dinanensis gen. nov. sp. nov.</title>
        <authorList>
            <person name="Leyer C."/>
            <person name="Sassi M."/>
            <person name="Minet J."/>
            <person name="Kayal S."/>
            <person name="Cattoir V."/>
        </authorList>
    </citation>
    <scope>NUCLEOTIDE SEQUENCE [LARGE SCALE GENOMIC DNA]</scope>
    <source>
        <strain evidence="1 2">UR159</strain>
    </source>
</reference>
<comment type="caution">
    <text evidence="1">The sequence shown here is derived from an EMBL/GenBank/DDBJ whole genome shotgun (WGS) entry which is preliminary data.</text>
</comment>
<evidence type="ECO:0000313" key="2">
    <source>
        <dbReference type="Proteomes" id="UP000231960"/>
    </source>
</evidence>
<evidence type="ECO:0000313" key="1">
    <source>
        <dbReference type="EMBL" id="PJR04557.1"/>
    </source>
</evidence>
<gene>
    <name evidence="1" type="ORF">CDL10_08380</name>
</gene>
<protein>
    <submittedName>
        <fullName evidence="1">Uncharacterized protein</fullName>
    </submittedName>
</protein>
<name>A0A2M9R6R5_9FLAO</name>
<dbReference type="EMBL" id="NIPO01000001">
    <property type="protein sequence ID" value="PJR04557.1"/>
    <property type="molecule type" value="Genomic_DNA"/>
</dbReference>
<keyword evidence="2" id="KW-1185">Reference proteome</keyword>
<dbReference type="AlphaFoldDB" id="A0A2M9R6R5"/>
<proteinExistence type="predicted"/>